<evidence type="ECO:0000313" key="2">
    <source>
        <dbReference type="Proteomes" id="UP000471031"/>
    </source>
</evidence>
<gene>
    <name evidence="1" type="ORF">GTO89_06465</name>
</gene>
<name>A0A845LAT5_HELGE</name>
<dbReference type="RefSeq" id="WP_161261233.1">
    <property type="nucleotide sequence ID" value="NZ_JAFBDC010000003.1"/>
</dbReference>
<proteinExistence type="predicted"/>
<accession>A0A845LAT5</accession>
<dbReference type="AlphaFoldDB" id="A0A845LAT5"/>
<evidence type="ECO:0000313" key="1">
    <source>
        <dbReference type="EMBL" id="MZP42681.1"/>
    </source>
</evidence>
<dbReference type="OrthoDB" id="2988063at2"/>
<keyword evidence="2" id="KW-1185">Reference proteome</keyword>
<dbReference type="Proteomes" id="UP000471031">
    <property type="component" value="Unassembled WGS sequence"/>
</dbReference>
<reference evidence="1 2" key="1">
    <citation type="submission" date="2020-01" db="EMBL/GenBank/DDBJ databases">
        <title>Whole genome sequence of Heliobacterium gestii DSM 11169.</title>
        <authorList>
            <person name="Kyndt J.A."/>
            <person name="Meyer T.E."/>
        </authorList>
    </citation>
    <scope>NUCLEOTIDE SEQUENCE [LARGE SCALE GENOMIC DNA]</scope>
    <source>
        <strain evidence="1 2">DSM 11169</strain>
    </source>
</reference>
<organism evidence="1 2">
    <name type="scientific">Heliomicrobium gestii</name>
    <name type="common">Heliobacterium gestii</name>
    <dbReference type="NCBI Taxonomy" id="2699"/>
    <lineage>
        <taxon>Bacteria</taxon>
        <taxon>Bacillati</taxon>
        <taxon>Bacillota</taxon>
        <taxon>Clostridia</taxon>
        <taxon>Eubacteriales</taxon>
        <taxon>Heliobacteriaceae</taxon>
        <taxon>Heliomicrobium</taxon>
    </lineage>
</organism>
<sequence>MLLLNQWLYDAPEYSFEPLFSVSKDLCVATKYSKSTEKKLLVRSPEIERAIISTVKKGVQRDDWEGILFILGTGLLPKFQGIMISITDRQGIKNEVNENIKNIQSNYNKFARWGDGLDYHIGDLSHAMFQFEAYREPKKRYLSLAQQLFSSFEPPVLKSQVYLYVLPWYADSVGPSGVRQSLKELKKEIAYIIGGTQVVA</sequence>
<comment type="caution">
    <text evidence="1">The sequence shown here is derived from an EMBL/GenBank/DDBJ whole genome shotgun (WGS) entry which is preliminary data.</text>
</comment>
<protein>
    <submittedName>
        <fullName evidence="1">Uncharacterized protein</fullName>
    </submittedName>
</protein>
<dbReference type="EMBL" id="WXEX01000004">
    <property type="protein sequence ID" value="MZP42681.1"/>
    <property type="molecule type" value="Genomic_DNA"/>
</dbReference>